<dbReference type="STRING" id="1244108.SAMN05444004_10698"/>
<evidence type="ECO:0000256" key="1">
    <source>
        <dbReference type="SAM" id="SignalP"/>
    </source>
</evidence>
<protein>
    <submittedName>
        <fullName evidence="2">Uncharacterized protein</fullName>
    </submittedName>
</protein>
<feature type="signal peptide" evidence="1">
    <location>
        <begin position="1"/>
        <end position="32"/>
    </location>
</feature>
<evidence type="ECO:0000313" key="2">
    <source>
        <dbReference type="EMBL" id="SDZ11762.1"/>
    </source>
</evidence>
<keyword evidence="3" id="KW-1185">Reference proteome</keyword>
<reference evidence="3" key="1">
    <citation type="submission" date="2016-10" db="EMBL/GenBank/DDBJ databases">
        <authorList>
            <person name="Varghese N."/>
            <person name="Submissions S."/>
        </authorList>
    </citation>
    <scope>NUCLEOTIDE SEQUENCE [LARGE SCALE GENOMIC DNA]</scope>
    <source>
        <strain evidence="3">DSM 100420</strain>
    </source>
</reference>
<accession>A0A1H3QE08</accession>
<gene>
    <name evidence="2" type="ORF">SAMN05444004_10698</name>
</gene>
<name>A0A1H3QE08_9RHOB</name>
<evidence type="ECO:0000313" key="3">
    <source>
        <dbReference type="Proteomes" id="UP000198914"/>
    </source>
</evidence>
<feature type="chain" id="PRO_5011708028" evidence="1">
    <location>
        <begin position="33"/>
        <end position="83"/>
    </location>
</feature>
<dbReference type="Proteomes" id="UP000198914">
    <property type="component" value="Unassembled WGS sequence"/>
</dbReference>
<dbReference type="AlphaFoldDB" id="A0A1H3QE08"/>
<organism evidence="2 3">
    <name type="scientific">Jannaschia faecimaris</name>
    <dbReference type="NCBI Taxonomy" id="1244108"/>
    <lineage>
        <taxon>Bacteria</taxon>
        <taxon>Pseudomonadati</taxon>
        <taxon>Pseudomonadota</taxon>
        <taxon>Alphaproteobacteria</taxon>
        <taxon>Rhodobacterales</taxon>
        <taxon>Roseobacteraceae</taxon>
        <taxon>Jannaschia</taxon>
    </lineage>
</organism>
<proteinExistence type="predicted"/>
<keyword evidence="1" id="KW-0732">Signal</keyword>
<dbReference type="EMBL" id="FNPX01000006">
    <property type="protein sequence ID" value="SDZ11762.1"/>
    <property type="molecule type" value="Genomic_DNA"/>
</dbReference>
<sequence length="83" mass="8747">MKSIVSWPHRRTHVAFMVLVLSAVVGLAPVDADDTLTKLAYKSVDESPSCAMGPPQPGHVACLKNVQADAPSAAFLIAAMFTP</sequence>